<organism evidence="3 4">
    <name type="scientific">Moheibacter lacus</name>
    <dbReference type="NCBI Taxonomy" id="2745851"/>
    <lineage>
        <taxon>Bacteria</taxon>
        <taxon>Pseudomonadati</taxon>
        <taxon>Bacteroidota</taxon>
        <taxon>Flavobacteriia</taxon>
        <taxon>Flavobacteriales</taxon>
        <taxon>Weeksellaceae</taxon>
        <taxon>Moheibacter</taxon>
    </lineage>
</organism>
<dbReference type="RefSeq" id="WP_182041971.1">
    <property type="nucleotide sequence ID" value="NZ_JACDZE010000001.1"/>
</dbReference>
<dbReference type="SMART" id="SM00631">
    <property type="entry name" value="Zn_pept"/>
    <property type="match status" value="1"/>
</dbReference>
<dbReference type="GO" id="GO:0008270">
    <property type="term" value="F:zinc ion binding"/>
    <property type="evidence" value="ECO:0007669"/>
    <property type="project" value="InterPro"/>
</dbReference>
<sequence length="385" mass="43750">MGLTVLFNNNYEKHRVDGLESKYLPFLKLKSYLDQNFPDKISIGKSFLGNEIFQLKIGTGKVKILIWSQMHGNESTGTRAMLDVFSFLKSETSWSDVILKELCIYYIPMLNPDGSSLYTRRNAAGIDLNRDFLQEASPEIKVLKAAVSEIQPDFMFNLHDQRSIFNVGDQSKPATMAFLAPSPDEIRSVTESRIKAMAVIDHMVKGLEAVIPGHLSRFTDEFYPNSTGDNFTKLGFPCILFEAGHFPNDYSRNQVRKFNALAILLAFERISRSDVMEKRNYDNIPLNQKKYLDIILRNVQVESSESHAILDIGIYFEERVDLESQEVIYCSKIEEIGDLSAYYGHLDQDMKGEKYHGKSSVFPVIGELADFSVGNIHFENGNFKG</sequence>
<evidence type="ECO:0000313" key="3">
    <source>
        <dbReference type="EMBL" id="MBA5628369.1"/>
    </source>
</evidence>
<evidence type="ECO:0000259" key="2">
    <source>
        <dbReference type="PROSITE" id="PS52035"/>
    </source>
</evidence>
<reference evidence="3 4" key="1">
    <citation type="submission" date="2020-07" db="EMBL/GenBank/DDBJ databases">
        <title>Moheibacter lacus sp. nov., a member of the family Flavobacteriaceae isolated from freshwater lake sediment.</title>
        <authorList>
            <person name="Liu Y."/>
        </authorList>
    </citation>
    <scope>NUCLEOTIDE SEQUENCE [LARGE SCALE GENOMIC DNA]</scope>
    <source>
        <strain evidence="3 4">BDHS18</strain>
    </source>
</reference>
<protein>
    <submittedName>
        <fullName evidence="3">Peptidase M14</fullName>
    </submittedName>
</protein>
<dbReference type="PROSITE" id="PS52035">
    <property type="entry name" value="PEPTIDASE_M14"/>
    <property type="match status" value="1"/>
</dbReference>
<evidence type="ECO:0000313" key="4">
    <source>
        <dbReference type="Proteomes" id="UP000552241"/>
    </source>
</evidence>
<dbReference type="GO" id="GO:0006508">
    <property type="term" value="P:proteolysis"/>
    <property type="evidence" value="ECO:0007669"/>
    <property type="project" value="InterPro"/>
</dbReference>
<dbReference type="InterPro" id="IPR000834">
    <property type="entry name" value="Peptidase_M14"/>
</dbReference>
<dbReference type="Proteomes" id="UP000552241">
    <property type="component" value="Unassembled WGS sequence"/>
</dbReference>
<keyword evidence="4" id="KW-1185">Reference proteome</keyword>
<accession>A0A838ZRP0</accession>
<feature type="domain" description="Peptidase M14" evidence="2">
    <location>
        <begin position="12"/>
        <end position="270"/>
    </location>
</feature>
<proteinExistence type="inferred from homology"/>
<dbReference type="Gene3D" id="3.40.630.10">
    <property type="entry name" value="Zn peptidases"/>
    <property type="match status" value="1"/>
</dbReference>
<dbReference type="EMBL" id="JACDZE010000001">
    <property type="protein sequence ID" value="MBA5628369.1"/>
    <property type="molecule type" value="Genomic_DNA"/>
</dbReference>
<dbReference type="AlphaFoldDB" id="A0A838ZRP0"/>
<comment type="similarity">
    <text evidence="1">Belongs to the peptidase M14 family.</text>
</comment>
<evidence type="ECO:0000256" key="1">
    <source>
        <dbReference type="PROSITE-ProRule" id="PRU01379"/>
    </source>
</evidence>
<dbReference type="GO" id="GO:0004181">
    <property type="term" value="F:metallocarboxypeptidase activity"/>
    <property type="evidence" value="ECO:0007669"/>
    <property type="project" value="InterPro"/>
</dbReference>
<dbReference type="Pfam" id="PF00246">
    <property type="entry name" value="Peptidase_M14"/>
    <property type="match status" value="1"/>
</dbReference>
<gene>
    <name evidence="3" type="ORF">HU137_01140</name>
</gene>
<dbReference type="SUPFAM" id="SSF53187">
    <property type="entry name" value="Zn-dependent exopeptidases"/>
    <property type="match status" value="1"/>
</dbReference>
<comment type="caution">
    <text evidence="3">The sequence shown here is derived from an EMBL/GenBank/DDBJ whole genome shotgun (WGS) entry which is preliminary data.</text>
</comment>
<name>A0A838ZRP0_9FLAO</name>
<feature type="active site" description="Proton donor/acceptor" evidence="1">
    <location>
        <position position="242"/>
    </location>
</feature>